<dbReference type="HOGENOM" id="CLU_046747_1_0_1"/>
<feature type="domain" description="Phospholipid/glycerol acyltransferase" evidence="14">
    <location>
        <begin position="78"/>
        <end position="275"/>
    </location>
</feature>
<dbReference type="InParanoid" id="W2RRY7"/>
<accession>W2RRY7</accession>
<evidence type="ECO:0000313" key="15">
    <source>
        <dbReference type="EMBL" id="ETN39075.1"/>
    </source>
</evidence>
<dbReference type="InterPro" id="IPR002123">
    <property type="entry name" value="Plipid/glycerol_acylTrfase"/>
</dbReference>
<dbReference type="GeneID" id="19972636"/>
<dbReference type="STRING" id="1220924.W2RRY7"/>
<evidence type="ECO:0000256" key="3">
    <source>
        <dbReference type="ARBA" id="ARBA00022679"/>
    </source>
</evidence>
<dbReference type="GO" id="GO:0005741">
    <property type="term" value="C:mitochondrial outer membrane"/>
    <property type="evidence" value="ECO:0007669"/>
    <property type="project" value="UniProtKB-SubCell"/>
</dbReference>
<evidence type="ECO:0000313" key="16">
    <source>
        <dbReference type="Proteomes" id="UP000030752"/>
    </source>
</evidence>
<keyword evidence="6" id="KW-0443">Lipid metabolism</keyword>
<sequence length="415" mass="47256">MNRPPYAPNGPPGYPTVSFNLESPSLVWRSASYQTLLTVATLCRGFLFGLNKTEVHGLPRFLELLKSRADPSTRQRGLVTVSNHVSVMDDPLIWGVLPFSFHAYHGYLNHRWGFGSHDICFKGTLLSHFFTLGQVLPTHRLAHSVHGGPMQPSLTEAIRLLSPIQKISYTPRQHGAFSDCTSHPPSWPRDAVDPFSDTNIDPQSPHYASYTDDERLYLAPSRYRANQLGWVHIFPEGMIHQSPNYNMRYFKWGVARLILEPAVCPDVVPIWIEGTDQVMHESREFPRFIPRPGNRISVTFGEAVDPEARFGDLRQRWQQLQNRWIEEADPGATKADKELTLFASLGMGMQGLSYSAEVLELWIETTLRVREEVLRLRRDRGWPDEDPKASVAETWVREGPKRQGQMEDGTWVGDT</sequence>
<evidence type="ECO:0000256" key="12">
    <source>
        <dbReference type="RuleBase" id="RU365062"/>
    </source>
</evidence>
<reference evidence="15 16" key="1">
    <citation type="submission" date="2013-03" db="EMBL/GenBank/DDBJ databases">
        <title>The Genome Sequence of Phialophora europaea CBS 101466.</title>
        <authorList>
            <consortium name="The Broad Institute Genomics Platform"/>
            <person name="Cuomo C."/>
            <person name="de Hoog S."/>
            <person name="Gorbushina A."/>
            <person name="Walker B."/>
            <person name="Young S.K."/>
            <person name="Zeng Q."/>
            <person name="Gargeya S."/>
            <person name="Fitzgerald M."/>
            <person name="Haas B."/>
            <person name="Abouelleil A."/>
            <person name="Allen A.W."/>
            <person name="Alvarado L."/>
            <person name="Arachchi H.M."/>
            <person name="Berlin A.M."/>
            <person name="Chapman S.B."/>
            <person name="Gainer-Dewar J."/>
            <person name="Goldberg J."/>
            <person name="Griggs A."/>
            <person name="Gujja S."/>
            <person name="Hansen M."/>
            <person name="Howarth C."/>
            <person name="Imamovic A."/>
            <person name="Ireland A."/>
            <person name="Larimer J."/>
            <person name="McCowan C."/>
            <person name="Murphy C."/>
            <person name="Pearson M."/>
            <person name="Poon T.W."/>
            <person name="Priest M."/>
            <person name="Roberts A."/>
            <person name="Saif S."/>
            <person name="Shea T."/>
            <person name="Sisk P."/>
            <person name="Sykes S."/>
            <person name="Wortman J."/>
            <person name="Nusbaum C."/>
            <person name="Birren B."/>
        </authorList>
    </citation>
    <scope>NUCLEOTIDE SEQUENCE [LARGE SCALE GENOMIC DNA]</scope>
    <source>
        <strain evidence="15 16">CBS 101466</strain>
    </source>
</reference>
<organism evidence="15 16">
    <name type="scientific">Cyphellophora europaea (strain CBS 101466)</name>
    <name type="common">Phialophora europaea</name>
    <dbReference type="NCBI Taxonomy" id="1220924"/>
    <lineage>
        <taxon>Eukaryota</taxon>
        <taxon>Fungi</taxon>
        <taxon>Dikarya</taxon>
        <taxon>Ascomycota</taxon>
        <taxon>Pezizomycotina</taxon>
        <taxon>Eurotiomycetes</taxon>
        <taxon>Chaetothyriomycetidae</taxon>
        <taxon>Chaetothyriales</taxon>
        <taxon>Cyphellophoraceae</taxon>
        <taxon>Cyphellophora</taxon>
    </lineage>
</organism>
<dbReference type="GO" id="GO:0047184">
    <property type="term" value="F:1-acylglycerophosphocholine O-acyltransferase activity"/>
    <property type="evidence" value="ECO:0007669"/>
    <property type="project" value="TreeGrafter"/>
</dbReference>
<dbReference type="PRINTS" id="PR00979">
    <property type="entry name" value="TAFAZZIN"/>
</dbReference>
<proteinExistence type="inferred from homology"/>
<keyword evidence="9" id="KW-0012">Acyltransferase</keyword>
<feature type="region of interest" description="Disordered" evidence="13">
    <location>
        <begin position="381"/>
        <end position="415"/>
    </location>
</feature>
<keyword evidence="5" id="KW-0999">Mitochondrion inner membrane</keyword>
<evidence type="ECO:0000256" key="2">
    <source>
        <dbReference type="ARBA" id="ARBA00010524"/>
    </source>
</evidence>
<evidence type="ECO:0000256" key="6">
    <source>
        <dbReference type="ARBA" id="ARBA00023098"/>
    </source>
</evidence>
<keyword evidence="3" id="KW-0808">Transferase</keyword>
<name>W2RRY7_CYPE1</name>
<keyword evidence="7" id="KW-0496">Mitochondrion</keyword>
<comment type="subcellular location">
    <subcellularLocation>
        <location evidence="1">Mitochondrion inner membrane</location>
        <topology evidence="1">Peripheral membrane protein</topology>
        <orientation evidence="1">Intermembrane side</orientation>
    </subcellularLocation>
    <subcellularLocation>
        <location evidence="10">Mitochondrion outer membrane</location>
        <topology evidence="10">Peripheral membrane protein</topology>
        <orientation evidence="10">Intermembrane side</orientation>
    </subcellularLocation>
</comment>
<evidence type="ECO:0000259" key="14">
    <source>
        <dbReference type="SMART" id="SM00563"/>
    </source>
</evidence>
<protein>
    <recommendedName>
        <fullName evidence="12">Tafazzin family protein</fullName>
    </recommendedName>
</protein>
<evidence type="ECO:0000256" key="5">
    <source>
        <dbReference type="ARBA" id="ARBA00022792"/>
    </source>
</evidence>
<evidence type="ECO:0000256" key="7">
    <source>
        <dbReference type="ARBA" id="ARBA00023128"/>
    </source>
</evidence>
<dbReference type="RefSeq" id="XP_008717860.1">
    <property type="nucleotide sequence ID" value="XM_008719638.1"/>
</dbReference>
<dbReference type="Proteomes" id="UP000030752">
    <property type="component" value="Unassembled WGS sequence"/>
</dbReference>
<dbReference type="AlphaFoldDB" id="W2RRY7"/>
<dbReference type="PANTHER" id="PTHR12497:SF0">
    <property type="entry name" value="TAFAZZIN"/>
    <property type="match status" value="1"/>
</dbReference>
<evidence type="ECO:0000256" key="8">
    <source>
        <dbReference type="ARBA" id="ARBA00023136"/>
    </source>
</evidence>
<dbReference type="GO" id="GO:0035965">
    <property type="term" value="P:cardiolipin acyl-chain remodeling"/>
    <property type="evidence" value="ECO:0007669"/>
    <property type="project" value="TreeGrafter"/>
</dbReference>
<gene>
    <name evidence="15" type="ORF">HMPREF1541_05297</name>
</gene>
<evidence type="ECO:0000256" key="9">
    <source>
        <dbReference type="ARBA" id="ARBA00023315"/>
    </source>
</evidence>
<dbReference type="SUPFAM" id="SSF69593">
    <property type="entry name" value="Glycerol-3-phosphate (1)-acyltransferase"/>
    <property type="match status" value="1"/>
</dbReference>
<comment type="catalytic activity">
    <reaction evidence="11">
        <text>1'-[1,2-diacyl-sn-glycero-3-phospho],3'-[1-acyl-sn-glycero-3-phospho]-glycerol + a 1,2-diacyl-sn-glycero-3-phosphocholine = a cardiolipin + a 1-acyl-sn-glycero-3-phosphocholine</text>
        <dbReference type="Rhea" id="RHEA:33731"/>
        <dbReference type="ChEBI" id="CHEBI:57643"/>
        <dbReference type="ChEBI" id="CHEBI:58168"/>
        <dbReference type="ChEBI" id="CHEBI:62237"/>
        <dbReference type="ChEBI" id="CHEBI:64743"/>
    </reaction>
    <physiologicalReaction direction="left-to-right" evidence="11">
        <dbReference type="Rhea" id="RHEA:33732"/>
    </physiologicalReaction>
    <physiologicalReaction direction="right-to-left" evidence="11">
        <dbReference type="Rhea" id="RHEA:33733"/>
    </physiologicalReaction>
</comment>
<dbReference type="EMBL" id="KB822721">
    <property type="protein sequence ID" value="ETN39075.1"/>
    <property type="molecule type" value="Genomic_DNA"/>
</dbReference>
<dbReference type="CDD" id="cd07989">
    <property type="entry name" value="LPLAT_AGPAT-like"/>
    <property type="match status" value="1"/>
</dbReference>
<comment type="similarity">
    <text evidence="2 12">Belongs to the taffazin family.</text>
</comment>
<dbReference type="OrthoDB" id="193467at2759"/>
<evidence type="ECO:0000256" key="10">
    <source>
        <dbReference type="ARBA" id="ARBA00024323"/>
    </source>
</evidence>
<evidence type="ECO:0000256" key="11">
    <source>
        <dbReference type="ARBA" id="ARBA00047906"/>
    </source>
</evidence>
<dbReference type="FunCoup" id="W2RRY7">
    <property type="interactions" value="107"/>
</dbReference>
<dbReference type="PANTHER" id="PTHR12497">
    <property type="entry name" value="TAZ PROTEIN TAFAZZIN"/>
    <property type="match status" value="1"/>
</dbReference>
<keyword evidence="8" id="KW-0472">Membrane</keyword>
<evidence type="ECO:0000256" key="4">
    <source>
        <dbReference type="ARBA" id="ARBA00022787"/>
    </source>
</evidence>
<dbReference type="GO" id="GO:0007007">
    <property type="term" value="P:inner mitochondrial membrane organization"/>
    <property type="evidence" value="ECO:0007669"/>
    <property type="project" value="TreeGrafter"/>
</dbReference>
<evidence type="ECO:0000256" key="1">
    <source>
        <dbReference type="ARBA" id="ARBA00004137"/>
    </source>
</evidence>
<dbReference type="InterPro" id="IPR000872">
    <property type="entry name" value="Tafazzin"/>
</dbReference>
<evidence type="ECO:0000256" key="13">
    <source>
        <dbReference type="SAM" id="MobiDB-lite"/>
    </source>
</evidence>
<keyword evidence="16" id="KW-1185">Reference proteome</keyword>
<keyword evidence="4" id="KW-1000">Mitochondrion outer membrane</keyword>
<dbReference type="VEuPathDB" id="FungiDB:HMPREF1541_05297"/>
<dbReference type="GO" id="GO:0005743">
    <property type="term" value="C:mitochondrial inner membrane"/>
    <property type="evidence" value="ECO:0007669"/>
    <property type="project" value="UniProtKB-SubCell"/>
</dbReference>
<dbReference type="SMART" id="SM00563">
    <property type="entry name" value="PlsC"/>
    <property type="match status" value="1"/>
</dbReference>
<feature type="compositionally biased region" description="Basic and acidic residues" evidence="13">
    <location>
        <begin position="395"/>
        <end position="405"/>
    </location>
</feature>
<dbReference type="eggNOG" id="KOG2847">
    <property type="taxonomic scope" value="Eukaryota"/>
</dbReference>